<dbReference type="InterPro" id="IPR043502">
    <property type="entry name" value="DNA/RNA_pol_sf"/>
</dbReference>
<dbReference type="InterPro" id="IPR036691">
    <property type="entry name" value="Endo/exonu/phosph_ase_sf"/>
</dbReference>
<dbReference type="InterPro" id="IPR000477">
    <property type="entry name" value="RT_dom"/>
</dbReference>
<dbReference type="GO" id="GO:0071897">
    <property type="term" value="P:DNA biosynthetic process"/>
    <property type="evidence" value="ECO:0007669"/>
    <property type="project" value="UniProtKB-ARBA"/>
</dbReference>
<name>A0A6G0VXM7_APHCR</name>
<dbReference type="GO" id="GO:0008270">
    <property type="term" value="F:zinc ion binding"/>
    <property type="evidence" value="ECO:0007669"/>
    <property type="project" value="UniProtKB-KW"/>
</dbReference>
<dbReference type="GO" id="GO:0003824">
    <property type="term" value="F:catalytic activity"/>
    <property type="evidence" value="ECO:0007669"/>
    <property type="project" value="InterPro"/>
</dbReference>
<dbReference type="InterPro" id="IPR001878">
    <property type="entry name" value="Znf_CCHC"/>
</dbReference>
<feature type="region of interest" description="Disordered" evidence="2">
    <location>
        <begin position="1"/>
        <end position="55"/>
    </location>
</feature>
<dbReference type="Pfam" id="PF14529">
    <property type="entry name" value="Exo_endo_phos_2"/>
    <property type="match status" value="1"/>
</dbReference>
<dbReference type="InterPro" id="IPR036875">
    <property type="entry name" value="Znf_CCHC_sf"/>
</dbReference>
<evidence type="ECO:0000259" key="4">
    <source>
        <dbReference type="PROSITE" id="PS50878"/>
    </source>
</evidence>
<dbReference type="SUPFAM" id="SSF57756">
    <property type="entry name" value="Retrovirus zinc finger-like domains"/>
    <property type="match status" value="1"/>
</dbReference>
<feature type="region of interest" description="Disordered" evidence="2">
    <location>
        <begin position="163"/>
        <end position="191"/>
    </location>
</feature>
<evidence type="ECO:0008006" key="7">
    <source>
        <dbReference type="Google" id="ProtNLM"/>
    </source>
</evidence>
<evidence type="ECO:0000313" key="6">
    <source>
        <dbReference type="Proteomes" id="UP000478052"/>
    </source>
</evidence>
<feature type="compositionally biased region" description="Basic and acidic residues" evidence="2">
    <location>
        <begin position="1"/>
        <end position="11"/>
    </location>
</feature>
<evidence type="ECO:0000256" key="2">
    <source>
        <dbReference type="SAM" id="MobiDB-lite"/>
    </source>
</evidence>
<dbReference type="SUPFAM" id="SSF56672">
    <property type="entry name" value="DNA/RNA polymerases"/>
    <property type="match status" value="1"/>
</dbReference>
<dbReference type="GO" id="GO:0003676">
    <property type="term" value="F:nucleic acid binding"/>
    <property type="evidence" value="ECO:0007669"/>
    <property type="project" value="InterPro"/>
</dbReference>
<dbReference type="SUPFAM" id="SSF56219">
    <property type="entry name" value="DNase I-like"/>
    <property type="match status" value="1"/>
</dbReference>
<evidence type="ECO:0000313" key="5">
    <source>
        <dbReference type="EMBL" id="KAF0713111.1"/>
    </source>
</evidence>
<dbReference type="CDD" id="cd01650">
    <property type="entry name" value="RT_nLTR_like"/>
    <property type="match status" value="1"/>
</dbReference>
<keyword evidence="1" id="KW-0862">Zinc</keyword>
<dbReference type="PROSITE" id="PS50878">
    <property type="entry name" value="RT_POL"/>
    <property type="match status" value="1"/>
</dbReference>
<evidence type="ECO:0000256" key="1">
    <source>
        <dbReference type="PROSITE-ProRule" id="PRU00047"/>
    </source>
</evidence>
<reference evidence="5 6" key="1">
    <citation type="submission" date="2019-08" db="EMBL/GenBank/DDBJ databases">
        <title>Whole genome of Aphis craccivora.</title>
        <authorList>
            <person name="Voronova N.V."/>
            <person name="Shulinski R.S."/>
            <person name="Bandarenka Y.V."/>
            <person name="Zhorov D.G."/>
            <person name="Warner D."/>
        </authorList>
    </citation>
    <scope>NUCLEOTIDE SEQUENCE [LARGE SCALE GENOMIC DNA]</scope>
    <source>
        <strain evidence="5">180601</strain>
        <tissue evidence="5">Whole Body</tissue>
    </source>
</reference>
<dbReference type="EMBL" id="VUJU01010763">
    <property type="protein sequence ID" value="KAF0713111.1"/>
    <property type="molecule type" value="Genomic_DNA"/>
</dbReference>
<dbReference type="AlphaFoldDB" id="A0A6G0VXM7"/>
<keyword evidence="1" id="KW-0479">Metal-binding</keyword>
<feature type="non-terminal residue" evidence="5">
    <location>
        <position position="1063"/>
    </location>
</feature>
<feature type="compositionally biased region" description="Basic and acidic residues" evidence="2">
    <location>
        <begin position="170"/>
        <end position="191"/>
    </location>
</feature>
<dbReference type="PANTHER" id="PTHR19446">
    <property type="entry name" value="REVERSE TRANSCRIPTASES"/>
    <property type="match status" value="1"/>
</dbReference>
<accession>A0A6G0VXM7</accession>
<evidence type="ECO:0000259" key="3">
    <source>
        <dbReference type="PROSITE" id="PS50158"/>
    </source>
</evidence>
<dbReference type="SMART" id="SM00343">
    <property type="entry name" value="ZnF_C2HC"/>
    <property type="match status" value="2"/>
</dbReference>
<dbReference type="Gene3D" id="4.10.60.10">
    <property type="entry name" value="Zinc finger, CCHC-type"/>
    <property type="match status" value="1"/>
</dbReference>
<keyword evidence="6" id="KW-1185">Reference proteome</keyword>
<organism evidence="5 6">
    <name type="scientific">Aphis craccivora</name>
    <name type="common">Cowpea aphid</name>
    <dbReference type="NCBI Taxonomy" id="307492"/>
    <lineage>
        <taxon>Eukaryota</taxon>
        <taxon>Metazoa</taxon>
        <taxon>Ecdysozoa</taxon>
        <taxon>Arthropoda</taxon>
        <taxon>Hexapoda</taxon>
        <taxon>Insecta</taxon>
        <taxon>Pterygota</taxon>
        <taxon>Neoptera</taxon>
        <taxon>Paraneoptera</taxon>
        <taxon>Hemiptera</taxon>
        <taxon>Sternorrhyncha</taxon>
        <taxon>Aphidomorpha</taxon>
        <taxon>Aphidoidea</taxon>
        <taxon>Aphididae</taxon>
        <taxon>Aphidini</taxon>
        <taxon>Aphis</taxon>
        <taxon>Aphis</taxon>
    </lineage>
</organism>
<keyword evidence="1" id="KW-0863">Zinc-finger</keyword>
<dbReference type="Pfam" id="PF00078">
    <property type="entry name" value="RVT_1"/>
    <property type="match status" value="1"/>
</dbReference>
<feature type="domain" description="Reverse transcriptase" evidence="4">
    <location>
        <begin position="901"/>
        <end position="1063"/>
    </location>
</feature>
<dbReference type="Proteomes" id="UP000478052">
    <property type="component" value="Unassembled WGS sequence"/>
</dbReference>
<dbReference type="Gene3D" id="3.60.10.10">
    <property type="entry name" value="Endonuclease/exonuclease/phosphatase"/>
    <property type="match status" value="1"/>
</dbReference>
<feature type="compositionally biased region" description="Polar residues" evidence="2">
    <location>
        <begin position="25"/>
        <end position="37"/>
    </location>
</feature>
<sequence>MGDSDNGKLDDEMNGSTIHMEVQAGASQQQLMRSPPSSGEAPGSKKHRSSPDTAPVAREAIKWIRYTLEVAATKKSSMTVEIQRCFKLEEARRSAEICVGAAAAQFGTELRLREAAHEQILEAVVARYAEKEAIRLHEATTKLVQVPVAQEINTQNTATFATVTRRKNNKSSDRTADRSRSRAEQRNKKIKEVKQAENLPSFVVKECQGKTVTDVKNMIWNQVVAKKIRPRCQTVTTKAGKVILKPTDKETTDALKHIARVSPLLQEDSLRWPRVIICGVSTETEIVNSQKDLLAQNPELEINEDVEEVVFRPVFKNGPRDKSTTNWIVEVNPKYYAKFEDTTLYIGFMRCRTSAYESATQCYRCLRYGHPAAKCYEKEHVCAHCGHKGHKATDCPTAEADPTCVNCKGKHNSSDKTCSARTAFLVGQTERTLRVVQLNMGRASAVSDQLIDYCQRTRVDVDLLQEPYTNRGKLSGFEVAPFRSYQSKTTNRAGRPEYSDIGAVIVVFNPNLVVASRDSGQVENFVSIDLDCGTDGVWTLVSGYFKYRVATVTHVSALESLIEHNDNSMLIGLDANAFSTSWFSRVTDRRGEALMEFNDSRRLFIANKRSAHTTFRGPRGKTNIDVTLASAQIMTRVREWAVLPGITSSDHQLIRFEMDAQPRSFVQCPPRYNFKRSQREALRTKFCAISERRRGQTNDADEMARDMVEDITAAADAHIPRSSIRAKVKPPWWTGDLRLARCHPRRAARHVEDTVTRAEYNALRNKHTALLRKNKRESWRRFCSTKGKLPWGKLYKWLKRGGNTQSVPVLLLRPDGTPCRDLDESVDSLLNTLIPNDPGQTEPVRTESVDNSWTDITAEALRALAWTIAPDRAPGADSISGRMIRAIWHTLSPRLLVLVNHCMSKAKFPEQWKSARVVPIIKGQDRDVRNPKSYRPVSLLPVLGKIIEKVINSRPRTQIEPRLSGKQYGFTPGRSTHDAIRNLLTWSSLREERFVITVFLDISGAFDNLKWSALQEDLASLGASGVSKTVRVTKGCPQGSILGPVLWNVTTEALLRTEYPQHV</sequence>
<comment type="caution">
    <text evidence="5">The sequence shown here is derived from an EMBL/GenBank/DDBJ whole genome shotgun (WGS) entry which is preliminary data.</text>
</comment>
<dbReference type="InterPro" id="IPR005135">
    <property type="entry name" value="Endo/exonuclease/phosphatase"/>
</dbReference>
<proteinExistence type="predicted"/>
<protein>
    <recommendedName>
        <fullName evidence="7">Reverse transcriptase domain-containing protein</fullName>
    </recommendedName>
</protein>
<gene>
    <name evidence="5" type="ORF">FWK35_00034977</name>
</gene>
<dbReference type="PROSITE" id="PS50158">
    <property type="entry name" value="ZF_CCHC"/>
    <property type="match status" value="1"/>
</dbReference>
<dbReference type="OrthoDB" id="411871at2759"/>
<feature type="domain" description="CCHC-type" evidence="3">
    <location>
        <begin position="382"/>
        <end position="396"/>
    </location>
</feature>